<gene>
    <name evidence="4" type="ORF">CLV78_11198</name>
</gene>
<dbReference type="Gene3D" id="3.90.79.10">
    <property type="entry name" value="Nucleoside Triphosphate Pyrophosphohydrolase"/>
    <property type="match status" value="1"/>
</dbReference>
<comment type="cofactor">
    <cofactor evidence="1">
        <name>Mg(2+)</name>
        <dbReference type="ChEBI" id="CHEBI:18420"/>
    </cofactor>
</comment>
<dbReference type="InterPro" id="IPR000086">
    <property type="entry name" value="NUDIX_hydrolase_dom"/>
</dbReference>
<dbReference type="PROSITE" id="PS51462">
    <property type="entry name" value="NUDIX"/>
    <property type="match status" value="1"/>
</dbReference>
<keyword evidence="5" id="KW-1185">Reference proteome</keyword>
<dbReference type="Pfam" id="PF00293">
    <property type="entry name" value="NUDIX"/>
    <property type="match status" value="1"/>
</dbReference>
<dbReference type="RefSeq" id="WP_245925198.1">
    <property type="nucleotide sequence ID" value="NZ_PVTD01000011.1"/>
</dbReference>
<evidence type="ECO:0000313" key="5">
    <source>
        <dbReference type="Proteomes" id="UP000239480"/>
    </source>
</evidence>
<protein>
    <submittedName>
        <fullName evidence="4">NUDIX domain-containing protein</fullName>
    </submittedName>
</protein>
<evidence type="ECO:0000259" key="3">
    <source>
        <dbReference type="PROSITE" id="PS51462"/>
    </source>
</evidence>
<dbReference type="PANTHER" id="PTHR43046:SF14">
    <property type="entry name" value="MUTT_NUDIX FAMILY PROTEIN"/>
    <property type="match status" value="1"/>
</dbReference>
<dbReference type="Proteomes" id="UP000239480">
    <property type="component" value="Unassembled WGS sequence"/>
</dbReference>
<evidence type="ECO:0000256" key="1">
    <source>
        <dbReference type="ARBA" id="ARBA00001946"/>
    </source>
</evidence>
<proteinExistence type="predicted"/>
<accession>A0A2T0RID3</accession>
<evidence type="ECO:0000256" key="2">
    <source>
        <dbReference type="ARBA" id="ARBA00022801"/>
    </source>
</evidence>
<dbReference type="AlphaFoldDB" id="A0A2T0RID3"/>
<evidence type="ECO:0000313" key="4">
    <source>
        <dbReference type="EMBL" id="PRY20943.1"/>
    </source>
</evidence>
<dbReference type="SUPFAM" id="SSF55811">
    <property type="entry name" value="Nudix"/>
    <property type="match status" value="1"/>
</dbReference>
<comment type="caution">
    <text evidence="4">The sequence shown here is derived from an EMBL/GenBank/DDBJ whole genome shotgun (WGS) entry which is preliminary data.</text>
</comment>
<dbReference type="GO" id="GO:0016787">
    <property type="term" value="F:hydrolase activity"/>
    <property type="evidence" value="ECO:0007669"/>
    <property type="project" value="UniProtKB-KW"/>
</dbReference>
<feature type="domain" description="Nudix hydrolase" evidence="3">
    <location>
        <begin position="22"/>
        <end position="157"/>
    </location>
</feature>
<dbReference type="PANTHER" id="PTHR43046">
    <property type="entry name" value="GDP-MANNOSE MANNOSYL HYDROLASE"/>
    <property type="match status" value="1"/>
</dbReference>
<reference evidence="4 5" key="1">
    <citation type="submission" date="2018-03" db="EMBL/GenBank/DDBJ databases">
        <title>Genomic Encyclopedia of Archaeal and Bacterial Type Strains, Phase II (KMG-II): from individual species to whole genera.</title>
        <authorList>
            <person name="Goeker M."/>
        </authorList>
    </citation>
    <scope>NUCLEOTIDE SEQUENCE [LARGE SCALE GENOMIC DNA]</scope>
    <source>
        <strain evidence="4 5">DSM 29328</strain>
    </source>
</reference>
<name>A0A2T0RID3_9RHOB</name>
<sequence length="164" mass="18424">MNLFRFPTRTDRTMPERRFQAPIRPTVRAVIRRDDRILVQVKQKPGSTPYLTLPGGKQEPGETLVECLKRECLEEIAAQVKVGPLLHVAEVFKPKVDGVRHQLEVLFACDLVGRYTPRMGPRPDPSQIATEWVSLSARATEFRPGFAKALTTPSAPQYLGVFDG</sequence>
<organism evidence="4 5">
    <name type="scientific">Aliiruegeria haliotis</name>
    <dbReference type="NCBI Taxonomy" id="1280846"/>
    <lineage>
        <taxon>Bacteria</taxon>
        <taxon>Pseudomonadati</taxon>
        <taxon>Pseudomonadota</taxon>
        <taxon>Alphaproteobacteria</taxon>
        <taxon>Rhodobacterales</taxon>
        <taxon>Roseobacteraceae</taxon>
        <taxon>Aliiruegeria</taxon>
    </lineage>
</organism>
<dbReference type="InterPro" id="IPR015797">
    <property type="entry name" value="NUDIX_hydrolase-like_dom_sf"/>
</dbReference>
<keyword evidence="2" id="KW-0378">Hydrolase</keyword>
<dbReference type="EMBL" id="PVTD01000011">
    <property type="protein sequence ID" value="PRY20943.1"/>
    <property type="molecule type" value="Genomic_DNA"/>
</dbReference>